<dbReference type="PANTHER" id="PTHR20842:SF0">
    <property type="entry name" value="ALPHA-ASPARTYL DIPEPTIDASE"/>
    <property type="match status" value="1"/>
</dbReference>
<keyword evidence="4" id="KW-0720">Serine protease</keyword>
<evidence type="ECO:0000256" key="4">
    <source>
        <dbReference type="ARBA" id="ARBA00022825"/>
    </source>
</evidence>
<evidence type="ECO:0008006" key="7">
    <source>
        <dbReference type="Google" id="ProtNLM"/>
    </source>
</evidence>
<evidence type="ECO:0000313" key="5">
    <source>
        <dbReference type="EMBL" id="KKS04017.1"/>
    </source>
</evidence>
<dbReference type="GO" id="GO:0008236">
    <property type="term" value="F:serine-type peptidase activity"/>
    <property type="evidence" value="ECO:0007669"/>
    <property type="project" value="UniProtKB-KW"/>
</dbReference>
<proteinExistence type="inferred from homology"/>
<dbReference type="Proteomes" id="UP000034493">
    <property type="component" value="Unassembled WGS sequence"/>
</dbReference>
<dbReference type="InterPro" id="IPR029062">
    <property type="entry name" value="Class_I_gatase-like"/>
</dbReference>
<dbReference type="InterPro" id="IPR005320">
    <property type="entry name" value="Peptidase_S51"/>
</dbReference>
<name>A0A0G0VWD2_9BACT</name>
<dbReference type="SUPFAM" id="SSF52317">
    <property type="entry name" value="Class I glutamine amidotransferase-like"/>
    <property type="match status" value="1"/>
</dbReference>
<dbReference type="EMBL" id="LCBC01000011">
    <property type="protein sequence ID" value="KKS04017.1"/>
    <property type="molecule type" value="Genomic_DNA"/>
</dbReference>
<evidence type="ECO:0000256" key="3">
    <source>
        <dbReference type="ARBA" id="ARBA00022801"/>
    </source>
</evidence>
<evidence type="ECO:0000256" key="2">
    <source>
        <dbReference type="ARBA" id="ARBA00022670"/>
    </source>
</evidence>
<sequence length="248" mass="27819">MPTFPNLICPFLSLNARILDIMRLLLLSNSGKPLYHWCKKEIADFVGDKEVTFISAATVYDPKKYYQNAKSNLKEVGVKLNHLNLENPQDLISKTPVFLVAGGNTYQLLNKLETHGLLNKIRERVLAGASYIGVSAGANITGPNILTTNDWNVMGSTIFEGLNLVPFNINPHYNAPQDKVLTSAESRDERISEYHLFETNPVVVLEEQTFLTIDGNKVQVGEKGKVKVFIKNKKPKEFKVGDRLDFIL</sequence>
<keyword evidence="2" id="KW-0645">Protease</keyword>
<dbReference type="GO" id="GO:0006508">
    <property type="term" value="P:proteolysis"/>
    <property type="evidence" value="ECO:0007669"/>
    <property type="project" value="UniProtKB-KW"/>
</dbReference>
<accession>A0A0G0VWD2</accession>
<dbReference type="NCBIfam" id="NF003642">
    <property type="entry name" value="PRK05282.1"/>
    <property type="match status" value="1"/>
</dbReference>
<comment type="similarity">
    <text evidence="1">Belongs to the peptidase S51 family.</text>
</comment>
<keyword evidence="3" id="KW-0378">Hydrolase</keyword>
<reference evidence="5 6" key="1">
    <citation type="journal article" date="2015" name="Nature">
        <title>rRNA introns, odd ribosomes, and small enigmatic genomes across a large radiation of phyla.</title>
        <authorList>
            <person name="Brown C.T."/>
            <person name="Hug L.A."/>
            <person name="Thomas B.C."/>
            <person name="Sharon I."/>
            <person name="Castelle C.J."/>
            <person name="Singh A."/>
            <person name="Wilkins M.J."/>
            <person name="Williams K.H."/>
            <person name="Banfield J.F."/>
        </authorList>
    </citation>
    <scope>NUCLEOTIDE SEQUENCE [LARGE SCALE GENOMIC DNA]</scope>
</reference>
<gene>
    <name evidence="5" type="ORF">UU56_C0011G0011</name>
</gene>
<dbReference type="PANTHER" id="PTHR20842">
    <property type="entry name" value="PROTEASE S51 ALPHA-ASPARTYL DIPEPTIDASE"/>
    <property type="match status" value="1"/>
</dbReference>
<dbReference type="AlphaFoldDB" id="A0A0G0VWD2"/>
<protein>
    <recommendedName>
        <fullName evidence="7">Peptidase E</fullName>
    </recommendedName>
</protein>
<organism evidence="5 6">
    <name type="scientific">Candidatus Curtissbacteria bacterium GW2011_GWA2_41_24</name>
    <dbReference type="NCBI Taxonomy" id="1618411"/>
    <lineage>
        <taxon>Bacteria</taxon>
        <taxon>Candidatus Curtissiibacteriota</taxon>
    </lineage>
</organism>
<dbReference type="Gene3D" id="3.40.50.880">
    <property type="match status" value="1"/>
</dbReference>
<dbReference type="Pfam" id="PF03575">
    <property type="entry name" value="Peptidase_S51"/>
    <property type="match status" value="1"/>
</dbReference>
<comment type="caution">
    <text evidence="5">The sequence shown here is derived from an EMBL/GenBank/DDBJ whole genome shotgun (WGS) entry which is preliminary data.</text>
</comment>
<evidence type="ECO:0000256" key="1">
    <source>
        <dbReference type="ARBA" id="ARBA00006534"/>
    </source>
</evidence>
<evidence type="ECO:0000313" key="6">
    <source>
        <dbReference type="Proteomes" id="UP000034493"/>
    </source>
</evidence>